<evidence type="ECO:0000313" key="2">
    <source>
        <dbReference type="Proteomes" id="UP000823635"/>
    </source>
</evidence>
<protein>
    <submittedName>
        <fullName evidence="1">DUF3987 domain-containing protein</fullName>
    </submittedName>
</protein>
<organism evidence="1 2">
    <name type="scientific">Candidatus Egerieousia excrementavium</name>
    <dbReference type="NCBI Taxonomy" id="2840778"/>
    <lineage>
        <taxon>Bacteria</taxon>
        <taxon>Pseudomonadati</taxon>
        <taxon>Bacteroidota</taxon>
        <taxon>Bacteroidia</taxon>
        <taxon>Bacteroidales</taxon>
        <taxon>Candidatus Egerieousia</taxon>
    </lineage>
</organism>
<proteinExistence type="predicted"/>
<accession>A0A9D9DPK8</accession>
<comment type="caution">
    <text evidence="1">The sequence shown here is derived from an EMBL/GenBank/DDBJ whole genome shotgun (WGS) entry which is preliminary data.</text>
</comment>
<sequence>MPDAENGFLSRFIFYCMSPSEQWIDGFSDYDADRPLEQTFDDLGREFINFYKRLKSIPEIRFYLSLVQQQKFNDFFCNEKQRMKKLNGDLYTASSYRISWAALRIAMVLTALRMMDSGWIADRTECADTDLDTALSIIKTISAHNEYIFNVLNDGHTGDVKVSDTYSSAARNELLAILPDNFTSKDMQSAAVRPSSLRKLRCGTPTADLPPHTQKKSQDCRTILNIQTQSPPPTCTTIQADNIICQKFII</sequence>
<dbReference type="Pfam" id="PF13148">
    <property type="entry name" value="DUF3987"/>
    <property type="match status" value="1"/>
</dbReference>
<dbReference type="InterPro" id="IPR025048">
    <property type="entry name" value="DUF3987"/>
</dbReference>
<dbReference type="AlphaFoldDB" id="A0A9D9DPK8"/>
<dbReference type="Proteomes" id="UP000823635">
    <property type="component" value="Unassembled WGS sequence"/>
</dbReference>
<name>A0A9D9DPK8_9BACT</name>
<evidence type="ECO:0000313" key="1">
    <source>
        <dbReference type="EMBL" id="MBO8428879.1"/>
    </source>
</evidence>
<dbReference type="EMBL" id="JADINB010000067">
    <property type="protein sequence ID" value="MBO8428879.1"/>
    <property type="molecule type" value="Genomic_DNA"/>
</dbReference>
<reference evidence="1" key="2">
    <citation type="journal article" date="2021" name="PeerJ">
        <title>Extensive microbial diversity within the chicken gut microbiome revealed by metagenomics and culture.</title>
        <authorList>
            <person name="Gilroy R."/>
            <person name="Ravi A."/>
            <person name="Getino M."/>
            <person name="Pursley I."/>
            <person name="Horton D.L."/>
            <person name="Alikhan N.F."/>
            <person name="Baker D."/>
            <person name="Gharbi K."/>
            <person name="Hall N."/>
            <person name="Watson M."/>
            <person name="Adriaenssens E.M."/>
            <person name="Foster-Nyarko E."/>
            <person name="Jarju S."/>
            <person name="Secka A."/>
            <person name="Antonio M."/>
            <person name="Oren A."/>
            <person name="Chaudhuri R.R."/>
            <person name="La Ragione R."/>
            <person name="Hildebrand F."/>
            <person name="Pallen M.J."/>
        </authorList>
    </citation>
    <scope>NUCLEOTIDE SEQUENCE</scope>
    <source>
        <strain evidence="1">15467</strain>
    </source>
</reference>
<gene>
    <name evidence="1" type="ORF">IAC68_02965</name>
</gene>
<reference evidence="1" key="1">
    <citation type="submission" date="2020-10" db="EMBL/GenBank/DDBJ databases">
        <authorList>
            <person name="Gilroy R."/>
        </authorList>
    </citation>
    <scope>NUCLEOTIDE SEQUENCE</scope>
    <source>
        <strain evidence="1">15467</strain>
    </source>
</reference>